<dbReference type="RefSeq" id="WP_004009157.1">
    <property type="nucleotide sequence ID" value="NZ_GL622340.1"/>
</dbReference>
<name>E6LXZ0_9ACTO</name>
<dbReference type="HOGENOM" id="CLU_1093337_0_0_11"/>
<dbReference type="Proteomes" id="UP000005573">
    <property type="component" value="Unassembled WGS sequence"/>
</dbReference>
<evidence type="ECO:0000313" key="3">
    <source>
        <dbReference type="Proteomes" id="UP000005573"/>
    </source>
</evidence>
<feature type="domain" description="Knr4/Smi1-like" evidence="1">
    <location>
        <begin position="140"/>
        <end position="239"/>
    </location>
</feature>
<proteinExistence type="predicted"/>
<reference evidence="2 3" key="1">
    <citation type="submission" date="2010-12" db="EMBL/GenBank/DDBJ databases">
        <authorList>
            <person name="Muzny D."/>
            <person name="Qin X."/>
            <person name="Deng J."/>
            <person name="Jiang H."/>
            <person name="Liu Y."/>
            <person name="Qu J."/>
            <person name="Song X.-Z."/>
            <person name="Zhang L."/>
            <person name="Thornton R."/>
            <person name="Coyle M."/>
            <person name="Francisco L."/>
            <person name="Jackson L."/>
            <person name="Javaid M."/>
            <person name="Korchina V."/>
            <person name="Kovar C."/>
            <person name="Mata R."/>
            <person name="Mathew T."/>
            <person name="Ngo R."/>
            <person name="Nguyen L."/>
            <person name="Nguyen N."/>
            <person name="Okwuonu G."/>
            <person name="Ongeri F."/>
            <person name="Pham C."/>
            <person name="Simmons D."/>
            <person name="Wilczek-Boney K."/>
            <person name="Hale W."/>
            <person name="Jakkamsetti A."/>
            <person name="Pham P."/>
            <person name="Ruth R."/>
            <person name="San Lucas F."/>
            <person name="Warren J."/>
            <person name="Zhang J."/>
            <person name="Zhao Z."/>
            <person name="Zhou C."/>
            <person name="Zhu D."/>
            <person name="Lee S."/>
            <person name="Bess C."/>
            <person name="Blankenburg K."/>
            <person name="Forbes L."/>
            <person name="Fu Q."/>
            <person name="Gubbala S."/>
            <person name="Hirani K."/>
            <person name="Jayaseelan J.C."/>
            <person name="Lara F."/>
            <person name="Munidasa M."/>
            <person name="Palculict T."/>
            <person name="Patil S."/>
            <person name="Pu L.-L."/>
            <person name="Saada N."/>
            <person name="Tang L."/>
            <person name="Weissenberger G."/>
            <person name="Zhu Y."/>
            <person name="Hemphill L."/>
            <person name="Shang Y."/>
            <person name="Youmans B."/>
            <person name="Ayvaz T."/>
            <person name="Ross M."/>
            <person name="Santibanez J."/>
            <person name="Aqrawi P."/>
            <person name="Gross S."/>
            <person name="Joshi V."/>
            <person name="Fowler G."/>
            <person name="Nazareth L."/>
            <person name="Reid J."/>
            <person name="Worley K."/>
            <person name="Petrosino J."/>
            <person name="Highlander S."/>
            <person name="Gibbs R."/>
        </authorList>
    </citation>
    <scope>NUCLEOTIDE SEQUENCE [LARGE SCALE GENOMIC DNA]</scope>
    <source>
        <strain evidence="2 3">ATCC 51333</strain>
    </source>
</reference>
<dbReference type="InterPro" id="IPR037883">
    <property type="entry name" value="Knr4/Smi1-like_sf"/>
</dbReference>
<sequence length="254" mass="29510">MDQKNLTAKLLDLVEGRETPESWRNWWDEHEPELEALLSRGEFLKLKPCRHGFQWVPVFGSQKGAIAILEKSGIAFEASNLYQERYLAELDAFCKEQERVQREKQKEFKASHPELFGQYPKFCKALAKVLDPTDKIQPAAAEEQIRDQESVLDFTLPSQVRKFFLLTAGINVSTGVILTLSGMFDLTIHGERYCVLGEFWKEADGDQLLLRPGEDTIWYYTHEQDKVRRLCNDMTELLEKKLARYLNEHCKHCP</sequence>
<evidence type="ECO:0000259" key="1">
    <source>
        <dbReference type="Pfam" id="PF09346"/>
    </source>
</evidence>
<dbReference type="InterPro" id="IPR018958">
    <property type="entry name" value="Knr4/Smi1-like_dom"/>
</dbReference>
<gene>
    <name evidence="2" type="ORF">HMPREF0388_0727</name>
</gene>
<evidence type="ECO:0000313" key="2">
    <source>
        <dbReference type="EMBL" id="EFU80507.1"/>
    </source>
</evidence>
<comment type="caution">
    <text evidence="2">The sequence shown here is derived from an EMBL/GenBank/DDBJ whole genome shotgun (WGS) entry which is preliminary data.</text>
</comment>
<dbReference type="Pfam" id="PF09346">
    <property type="entry name" value="SMI1_KNR4"/>
    <property type="match status" value="1"/>
</dbReference>
<protein>
    <recommendedName>
        <fullName evidence="1">Knr4/Smi1-like domain-containing protein</fullName>
    </recommendedName>
</protein>
<organism evidence="2 3">
    <name type="scientific">Mobiluncus curtisii ATCC 51333</name>
    <dbReference type="NCBI Taxonomy" id="887326"/>
    <lineage>
        <taxon>Bacteria</taxon>
        <taxon>Bacillati</taxon>
        <taxon>Actinomycetota</taxon>
        <taxon>Actinomycetes</taxon>
        <taxon>Actinomycetales</taxon>
        <taxon>Actinomycetaceae</taxon>
        <taxon>Mobiluncus</taxon>
    </lineage>
</organism>
<dbReference type="SUPFAM" id="SSF160631">
    <property type="entry name" value="SMI1/KNR4-like"/>
    <property type="match status" value="1"/>
</dbReference>
<accession>E6LXZ0</accession>
<dbReference type="EMBL" id="AEPY01000004">
    <property type="protein sequence ID" value="EFU80507.1"/>
    <property type="molecule type" value="Genomic_DNA"/>
</dbReference>
<dbReference type="AlphaFoldDB" id="E6LXZ0"/>